<evidence type="ECO:0008006" key="5">
    <source>
        <dbReference type="Google" id="ProtNLM"/>
    </source>
</evidence>
<dbReference type="Proteomes" id="UP001059859">
    <property type="component" value="Chromosome"/>
</dbReference>
<organism evidence="3 4">
    <name type="scientific">Arthrobacter zhaoxinii</name>
    <dbReference type="NCBI Taxonomy" id="2964616"/>
    <lineage>
        <taxon>Bacteria</taxon>
        <taxon>Bacillati</taxon>
        <taxon>Actinomycetota</taxon>
        <taxon>Actinomycetes</taxon>
        <taxon>Micrococcales</taxon>
        <taxon>Micrococcaceae</taxon>
        <taxon>Arthrobacter</taxon>
    </lineage>
</organism>
<accession>A0ABY5YUT3</accession>
<name>A0ABY5YUT3_9MICC</name>
<feature type="compositionally biased region" description="Low complexity" evidence="1">
    <location>
        <begin position="8"/>
        <end position="19"/>
    </location>
</feature>
<evidence type="ECO:0000256" key="1">
    <source>
        <dbReference type="SAM" id="MobiDB-lite"/>
    </source>
</evidence>
<evidence type="ECO:0000256" key="2">
    <source>
        <dbReference type="SAM" id="Phobius"/>
    </source>
</evidence>
<keyword evidence="4" id="KW-1185">Reference proteome</keyword>
<dbReference type="RefSeq" id="WP_260653157.1">
    <property type="nucleotide sequence ID" value="NZ_CP104275.1"/>
</dbReference>
<keyword evidence="2" id="KW-1133">Transmembrane helix</keyword>
<proteinExistence type="predicted"/>
<reference evidence="3" key="1">
    <citation type="submission" date="2022-09" db="EMBL/GenBank/DDBJ databases">
        <title>Novel species in genus Arthrobacter.</title>
        <authorList>
            <person name="Liu Y."/>
        </authorList>
    </citation>
    <scope>NUCLEOTIDE SEQUENCE</scope>
    <source>
        <strain evidence="3">Zg-Y815</strain>
    </source>
</reference>
<evidence type="ECO:0000313" key="4">
    <source>
        <dbReference type="Proteomes" id="UP001059859"/>
    </source>
</evidence>
<feature type="region of interest" description="Disordered" evidence="1">
    <location>
        <begin position="1"/>
        <end position="20"/>
    </location>
</feature>
<keyword evidence="2" id="KW-0812">Transmembrane</keyword>
<dbReference type="EMBL" id="CP104275">
    <property type="protein sequence ID" value="UWX97996.1"/>
    <property type="molecule type" value="Genomic_DNA"/>
</dbReference>
<sequence>MNDKQLGAAPEPQAETEQASGWVTRLRAQPGFRTATVAFALTVMLGVGGPAAYAYWSASTSVMISGKTVRPPLPTLQGDVRCGWNGSRVVISQPTPVSALPGGASVVMRISDPKGTTYYTVSPREYVRLIDVPDLEDRLRWGNSLSISYATAYLNGNAAPNIGLVQEADLLDFKSLAWTKEASAYYRASFFCER</sequence>
<protein>
    <recommendedName>
        <fullName evidence="5">DUF4384 domain-containing protein</fullName>
    </recommendedName>
</protein>
<gene>
    <name evidence="3" type="ORF">N2K95_04815</name>
</gene>
<keyword evidence="2" id="KW-0472">Membrane</keyword>
<feature type="transmembrane region" description="Helical" evidence="2">
    <location>
        <begin position="35"/>
        <end position="56"/>
    </location>
</feature>
<evidence type="ECO:0000313" key="3">
    <source>
        <dbReference type="EMBL" id="UWX97996.1"/>
    </source>
</evidence>